<evidence type="ECO:0000313" key="1">
    <source>
        <dbReference type="EMBL" id="MBD2609662.1"/>
    </source>
</evidence>
<evidence type="ECO:0000313" key="2">
    <source>
        <dbReference type="Proteomes" id="UP000660380"/>
    </source>
</evidence>
<keyword evidence="2" id="KW-1185">Reference proteome</keyword>
<dbReference type="EMBL" id="JACJTA010000191">
    <property type="protein sequence ID" value="MBD2609662.1"/>
    <property type="molecule type" value="Genomic_DNA"/>
</dbReference>
<feature type="non-terminal residue" evidence="1">
    <location>
        <position position="1"/>
    </location>
</feature>
<reference evidence="1 2" key="1">
    <citation type="journal article" date="2020" name="ISME J.">
        <title>Comparative genomics reveals insights into cyanobacterial evolution and habitat adaptation.</title>
        <authorList>
            <person name="Chen M.Y."/>
            <person name="Teng W.K."/>
            <person name="Zhao L."/>
            <person name="Hu C.X."/>
            <person name="Zhou Y.K."/>
            <person name="Han B.P."/>
            <person name="Song L.R."/>
            <person name="Shu W.S."/>
        </authorList>
    </citation>
    <scope>NUCLEOTIDE SEQUENCE [LARGE SCALE GENOMIC DNA]</scope>
    <source>
        <strain evidence="1 2">FACHB-248</strain>
    </source>
</reference>
<comment type="caution">
    <text evidence="1">The sequence shown here is derived from an EMBL/GenBank/DDBJ whole genome shotgun (WGS) entry which is preliminary data.</text>
</comment>
<evidence type="ECO:0008006" key="3">
    <source>
        <dbReference type="Google" id="ProtNLM"/>
    </source>
</evidence>
<proteinExistence type="predicted"/>
<dbReference type="Proteomes" id="UP000660380">
    <property type="component" value="Unassembled WGS sequence"/>
</dbReference>
<accession>A0ABR8H1F9</accession>
<protein>
    <recommendedName>
        <fullName evidence="3">Flagellar assembly protein H</fullName>
    </recommendedName>
</protein>
<name>A0ABR8H1F9_9CYAN</name>
<gene>
    <name evidence="1" type="ORF">H6G81_35570</name>
</gene>
<organism evidence="1 2">
    <name type="scientific">Scytonema hofmannii FACHB-248</name>
    <dbReference type="NCBI Taxonomy" id="1842502"/>
    <lineage>
        <taxon>Bacteria</taxon>
        <taxon>Bacillati</taxon>
        <taxon>Cyanobacteriota</taxon>
        <taxon>Cyanophyceae</taxon>
        <taxon>Nostocales</taxon>
        <taxon>Scytonemataceae</taxon>
        <taxon>Scytonema</taxon>
    </lineage>
</organism>
<sequence>LRSPANSVSELFLKHNAPSLINYTKFFLSLYETTLLRRNIQELITSWRIIVINQENITEEEQEVIMNLSQAYLEWREATLQQGQQDERRQVVENLLSVRFGSLDADLQRVIEPLLQLPPQEYSRLLLELSREELLRRFGNI</sequence>